<dbReference type="Pfam" id="PF13005">
    <property type="entry name" value="zf-IS66"/>
    <property type="match status" value="1"/>
</dbReference>
<dbReference type="Pfam" id="PF13007">
    <property type="entry name" value="LZ_Tnp_IS66"/>
    <property type="match status" value="1"/>
</dbReference>
<dbReference type="Pfam" id="PF03050">
    <property type="entry name" value="DDE_Tnp_IS66"/>
    <property type="match status" value="1"/>
</dbReference>
<evidence type="ECO:0000259" key="4">
    <source>
        <dbReference type="Pfam" id="PF13007"/>
    </source>
</evidence>
<name>T1BSJ5_9ZZZZ</name>
<dbReference type="PANTHER" id="PTHR33678:SF1">
    <property type="entry name" value="BLL1576 PROTEIN"/>
    <property type="match status" value="1"/>
</dbReference>
<protein>
    <submittedName>
        <fullName evidence="5">Transposase, IS66</fullName>
    </submittedName>
</protein>
<feature type="region of interest" description="Disordered" evidence="1">
    <location>
        <begin position="103"/>
        <end position="126"/>
    </location>
</feature>
<accession>T1BSJ5</accession>
<dbReference type="EMBL" id="AUZX01008374">
    <property type="protein sequence ID" value="EQD56164.1"/>
    <property type="molecule type" value="Genomic_DNA"/>
</dbReference>
<dbReference type="InterPro" id="IPR024463">
    <property type="entry name" value="Transposase_TnpC_homeodom"/>
</dbReference>
<evidence type="ECO:0000259" key="2">
    <source>
        <dbReference type="Pfam" id="PF03050"/>
    </source>
</evidence>
<gene>
    <name evidence="5" type="ORF">B1A_11672</name>
</gene>
<dbReference type="PANTHER" id="PTHR33678">
    <property type="entry name" value="BLL1576 PROTEIN"/>
    <property type="match status" value="1"/>
</dbReference>
<dbReference type="InterPro" id="IPR004291">
    <property type="entry name" value="Transposase_IS66_central"/>
</dbReference>
<reference evidence="5" key="2">
    <citation type="journal article" date="2014" name="ISME J.">
        <title>Microbial stratification in low pH oxic and suboxic macroscopic growths along an acid mine drainage.</title>
        <authorList>
            <person name="Mendez-Garcia C."/>
            <person name="Mesa V."/>
            <person name="Sprenger R.R."/>
            <person name="Richter M."/>
            <person name="Diez M.S."/>
            <person name="Solano J."/>
            <person name="Bargiela R."/>
            <person name="Golyshina O.V."/>
            <person name="Manteca A."/>
            <person name="Ramos J.L."/>
            <person name="Gallego J.R."/>
            <person name="Llorente I."/>
            <person name="Martins Dos Santos V.A."/>
            <person name="Jensen O.N."/>
            <person name="Pelaez A.I."/>
            <person name="Sanchez J."/>
            <person name="Ferrer M."/>
        </authorList>
    </citation>
    <scope>NUCLEOTIDE SEQUENCE</scope>
</reference>
<evidence type="ECO:0000313" key="5">
    <source>
        <dbReference type="EMBL" id="EQD56164.1"/>
    </source>
</evidence>
<feature type="domain" description="Transposase IS66 central" evidence="2">
    <location>
        <begin position="200"/>
        <end position="249"/>
    </location>
</feature>
<dbReference type="InterPro" id="IPR024474">
    <property type="entry name" value="Znf_dom_IS66"/>
</dbReference>
<feature type="compositionally biased region" description="Low complexity" evidence="1">
    <location>
        <begin position="104"/>
        <end position="116"/>
    </location>
</feature>
<evidence type="ECO:0000259" key="3">
    <source>
        <dbReference type="Pfam" id="PF13005"/>
    </source>
</evidence>
<proteinExistence type="predicted"/>
<comment type="caution">
    <text evidence="5">The sequence shown here is derived from an EMBL/GenBank/DDBJ whole genome shotgun (WGS) entry which is preliminary data.</text>
</comment>
<dbReference type="AlphaFoldDB" id="T1BSJ5"/>
<evidence type="ECO:0000256" key="1">
    <source>
        <dbReference type="SAM" id="MobiDB-lite"/>
    </source>
</evidence>
<feature type="domain" description="Transposase TnpC homeodomain" evidence="4">
    <location>
        <begin position="56"/>
        <end position="135"/>
    </location>
</feature>
<dbReference type="InterPro" id="IPR052344">
    <property type="entry name" value="Transposase-related"/>
</dbReference>
<organism evidence="5">
    <name type="scientific">mine drainage metagenome</name>
    <dbReference type="NCBI Taxonomy" id="410659"/>
    <lineage>
        <taxon>unclassified sequences</taxon>
        <taxon>metagenomes</taxon>
        <taxon>ecological metagenomes</taxon>
    </lineage>
</organism>
<reference evidence="5" key="1">
    <citation type="submission" date="2013-08" db="EMBL/GenBank/DDBJ databases">
        <authorList>
            <person name="Mendez C."/>
            <person name="Richter M."/>
            <person name="Ferrer M."/>
            <person name="Sanchez J."/>
        </authorList>
    </citation>
    <scope>NUCLEOTIDE SEQUENCE</scope>
</reference>
<feature type="domain" description="Transposase IS66 zinc-finger binding" evidence="3">
    <location>
        <begin position="143"/>
        <end position="186"/>
    </location>
</feature>
<sequence length="261" mass="28102">MDSTQLATITDADVLRGIVLEQLAAIAEREQSIAHFTTEIARRDHTIAWKSAEIERLTAEIARLRRVQFAARSEKMDPDQRALFDETMAADLAAVETQLQALQAPDPTSPAATPAPASRPAPRRAPLPAELPRVETRHEPASCTCAQCGAALVAIGEHVSEKLDCKPLEFFVRRAVYPQYACRTCETVTAAPVAPAIIDRGIAAPGLLAQVAVSKYLDHLPLYRQEAIYARSGMTLGRTTLAEWIGAIGSRPAAAGRCAAA</sequence>